<evidence type="ECO:0000256" key="1">
    <source>
        <dbReference type="ARBA" id="ARBA00004429"/>
    </source>
</evidence>
<evidence type="ECO:0000259" key="9">
    <source>
        <dbReference type="PROSITE" id="PS50928"/>
    </source>
</evidence>
<reference evidence="10 11" key="1">
    <citation type="submission" date="2021-02" db="EMBL/GenBank/DDBJ databases">
        <title>Complete Genome Sequence of Arcanobacterium phocisimile strain DSM 26142T from a harbour seal.</title>
        <authorList>
            <person name="Borowiak M."/>
            <person name="Alssahen M."/>
            <person name="Malorny B."/>
            <person name="Laemmler C."/>
            <person name="Siebert U."/>
            <person name="Ploetz M."/>
            <person name="Abdulmawjood A."/>
        </authorList>
    </citation>
    <scope>NUCLEOTIDE SEQUENCE [LARGE SCALE GENOMIC DNA]</scope>
    <source>
        <strain evidence="10 11">DSM 26142</strain>
    </source>
</reference>
<feature type="domain" description="ABC transmembrane type-1" evidence="9">
    <location>
        <begin position="1"/>
        <end position="115"/>
    </location>
</feature>
<name>A0ABX7III7_9ACTO</name>
<dbReference type="PANTHER" id="PTHR43357">
    <property type="entry name" value="INNER MEMBRANE ABC TRANSPORTER PERMEASE PROTEIN YDCV"/>
    <property type="match status" value="1"/>
</dbReference>
<evidence type="ECO:0000256" key="4">
    <source>
        <dbReference type="ARBA" id="ARBA00022519"/>
    </source>
</evidence>
<keyword evidence="4" id="KW-0997">Cell inner membrane</keyword>
<evidence type="ECO:0000256" key="6">
    <source>
        <dbReference type="ARBA" id="ARBA00022989"/>
    </source>
</evidence>
<feature type="transmembrane region" description="Helical" evidence="8">
    <location>
        <begin position="206"/>
        <end position="225"/>
    </location>
</feature>
<feature type="transmembrane region" description="Helical" evidence="8">
    <location>
        <begin position="381"/>
        <end position="403"/>
    </location>
</feature>
<dbReference type="EMBL" id="CP070228">
    <property type="protein sequence ID" value="QRV02806.1"/>
    <property type="molecule type" value="Genomic_DNA"/>
</dbReference>
<keyword evidence="7 8" id="KW-0472">Membrane</keyword>
<feature type="transmembrane region" description="Helical" evidence="8">
    <location>
        <begin position="278"/>
        <end position="297"/>
    </location>
</feature>
<feature type="transmembrane region" description="Helical" evidence="8">
    <location>
        <begin position="329"/>
        <end position="356"/>
    </location>
</feature>
<feature type="transmembrane region" description="Helical" evidence="8">
    <location>
        <begin position="91"/>
        <end position="114"/>
    </location>
</feature>
<evidence type="ECO:0000256" key="3">
    <source>
        <dbReference type="ARBA" id="ARBA00022475"/>
    </source>
</evidence>
<keyword evidence="5 8" id="KW-0812">Transmembrane</keyword>
<feature type="transmembrane region" description="Helical" evidence="8">
    <location>
        <begin position="177"/>
        <end position="200"/>
    </location>
</feature>
<keyword evidence="3" id="KW-1003">Cell membrane</keyword>
<keyword evidence="6 8" id="KW-1133">Transmembrane helix</keyword>
<keyword evidence="2 8" id="KW-0813">Transport</keyword>
<comment type="subcellular location">
    <subcellularLocation>
        <location evidence="1">Cell inner membrane</location>
        <topology evidence="1">Multi-pass membrane protein</topology>
    </subcellularLocation>
    <subcellularLocation>
        <location evidence="8">Cell membrane</location>
        <topology evidence="8">Multi-pass membrane protein</topology>
    </subcellularLocation>
</comment>
<evidence type="ECO:0000256" key="7">
    <source>
        <dbReference type="ARBA" id="ARBA00023136"/>
    </source>
</evidence>
<feature type="transmembrane region" description="Helical" evidence="8">
    <location>
        <begin position="246"/>
        <end position="266"/>
    </location>
</feature>
<keyword evidence="11" id="KW-1185">Reference proteome</keyword>
<evidence type="ECO:0000256" key="5">
    <source>
        <dbReference type="ARBA" id="ARBA00022692"/>
    </source>
</evidence>
<protein>
    <submittedName>
        <fullName evidence="10">Iron ABC transporter permease</fullName>
    </submittedName>
</protein>
<evidence type="ECO:0000313" key="11">
    <source>
        <dbReference type="Proteomes" id="UP000602653"/>
    </source>
</evidence>
<feature type="domain" description="ABC transmembrane type-1" evidence="9">
    <location>
        <begin position="200"/>
        <end position="400"/>
    </location>
</feature>
<accession>A0ABX7III7</accession>
<dbReference type="InterPro" id="IPR000515">
    <property type="entry name" value="MetI-like"/>
</dbReference>
<dbReference type="CDD" id="cd06261">
    <property type="entry name" value="TM_PBP2"/>
    <property type="match status" value="2"/>
</dbReference>
<dbReference type="Pfam" id="PF00528">
    <property type="entry name" value="BPD_transp_1"/>
    <property type="match status" value="2"/>
</dbReference>
<dbReference type="PANTHER" id="PTHR43357:SF4">
    <property type="entry name" value="INNER MEMBRANE ABC TRANSPORTER PERMEASE PROTEIN YDCV"/>
    <property type="match status" value="1"/>
</dbReference>
<evidence type="ECO:0000256" key="2">
    <source>
        <dbReference type="ARBA" id="ARBA00022448"/>
    </source>
</evidence>
<organism evidence="10 11">
    <name type="scientific">Arcanobacterium phocisimile</name>
    <dbReference type="NCBI Taxonomy" id="1302235"/>
    <lineage>
        <taxon>Bacteria</taxon>
        <taxon>Bacillati</taxon>
        <taxon>Actinomycetota</taxon>
        <taxon>Actinomycetes</taxon>
        <taxon>Actinomycetales</taxon>
        <taxon>Actinomycetaceae</taxon>
        <taxon>Arcanobacterium</taxon>
    </lineage>
</organism>
<dbReference type="InterPro" id="IPR035906">
    <property type="entry name" value="MetI-like_sf"/>
</dbReference>
<feature type="transmembrane region" description="Helical" evidence="8">
    <location>
        <begin position="144"/>
        <end position="165"/>
    </location>
</feature>
<dbReference type="Proteomes" id="UP000602653">
    <property type="component" value="Chromosome"/>
</dbReference>
<gene>
    <name evidence="10" type="ORF">JTE88_03500</name>
</gene>
<evidence type="ECO:0000256" key="8">
    <source>
        <dbReference type="RuleBase" id="RU363032"/>
    </source>
</evidence>
<feature type="transmembrane region" description="Helical" evidence="8">
    <location>
        <begin position="50"/>
        <end position="71"/>
    </location>
</feature>
<dbReference type="SUPFAM" id="SSF161098">
    <property type="entry name" value="MetI-like"/>
    <property type="match status" value="2"/>
</dbReference>
<sequence length="419" mass="45486">MMFFNISVIARTVGVAWANLNPNYEDAARTLGASPVRVFTSVTWPRLSGAVYSAAMLVFLYCATSYSLVMVLGSTRTRTLETEIYRQTSQFLNLGAAAILSLIQAVIVIIALVISQRWSKSGVVVDRYSRFVAAPRPISARQRLLLYALIVFIFVLIVLPIRQGVLRSLRRNGEFTFAYYTDLFIPGAARSVDFAIATTIGNSLQSALYATVIAVVIGGAVSLLVTRKFRHHADRWETIHNMYDGIFIFPVGISSVTLGFGMLVALGGPLNVIADSQLLLPLAQSLVCLPILIRTMVPMLQRVNRALYRPALTLGAPPWRAFFTVEGPVLLRALGVASGFAFAISIGEFSATSFLVLQREPTLPVMIYQLVGRAGAADQGMGYAGTVVLCAITAVVMLCVEMVTSTNAQQRNNSTVSEG</sequence>
<dbReference type="RefSeq" id="WP_204425416.1">
    <property type="nucleotide sequence ID" value="NZ_CP070228.1"/>
</dbReference>
<proteinExistence type="inferred from homology"/>
<comment type="similarity">
    <text evidence="8">Belongs to the binding-protein-dependent transport system permease family.</text>
</comment>
<evidence type="ECO:0000313" key="10">
    <source>
        <dbReference type="EMBL" id="QRV02806.1"/>
    </source>
</evidence>
<dbReference type="PROSITE" id="PS50928">
    <property type="entry name" value="ABC_TM1"/>
    <property type="match status" value="2"/>
</dbReference>
<dbReference type="Gene3D" id="1.10.3720.10">
    <property type="entry name" value="MetI-like"/>
    <property type="match status" value="2"/>
</dbReference>